<proteinExistence type="predicted"/>
<sequence>MADESVCGPAPISDDRHTDSEMLQSRYNSIKEQQTVTRAESHRARLATKQLQGTVRKVVKSCTEIEGKLSSMEERTKVVEGEIAALRAQTTTHEGQLTDIMWKLEDQENRQRRNNLRFLGIKEEAEGNNIRAYLIKVLQGAFPELTNWDWEAEVQRVHRHPPVRREGRREEVKHPRAILVYFGNYLLRQTI</sequence>
<dbReference type="PANTHER" id="PTHR11505">
    <property type="entry name" value="L1 TRANSPOSABLE ELEMENT-RELATED"/>
    <property type="match status" value="1"/>
</dbReference>
<protein>
    <recommendedName>
        <fullName evidence="3">Kinetochore protein Spc24</fullName>
    </recommendedName>
</protein>
<evidence type="ECO:0000313" key="2">
    <source>
        <dbReference type="Proteomes" id="UP001066276"/>
    </source>
</evidence>
<name>A0AAV7LY63_PLEWA</name>
<dbReference type="Proteomes" id="UP001066276">
    <property type="component" value="Chromosome 10"/>
</dbReference>
<evidence type="ECO:0000313" key="1">
    <source>
        <dbReference type="EMBL" id="KAJ1096486.1"/>
    </source>
</evidence>
<accession>A0AAV7LY63</accession>
<dbReference type="AlphaFoldDB" id="A0AAV7LY63"/>
<organism evidence="1 2">
    <name type="scientific">Pleurodeles waltl</name>
    <name type="common">Iberian ribbed newt</name>
    <dbReference type="NCBI Taxonomy" id="8319"/>
    <lineage>
        <taxon>Eukaryota</taxon>
        <taxon>Metazoa</taxon>
        <taxon>Chordata</taxon>
        <taxon>Craniata</taxon>
        <taxon>Vertebrata</taxon>
        <taxon>Euteleostomi</taxon>
        <taxon>Amphibia</taxon>
        <taxon>Batrachia</taxon>
        <taxon>Caudata</taxon>
        <taxon>Salamandroidea</taxon>
        <taxon>Salamandridae</taxon>
        <taxon>Pleurodelinae</taxon>
        <taxon>Pleurodeles</taxon>
    </lineage>
</organism>
<keyword evidence="2" id="KW-1185">Reference proteome</keyword>
<dbReference type="InterPro" id="IPR004244">
    <property type="entry name" value="Transposase_22"/>
</dbReference>
<evidence type="ECO:0008006" key="3">
    <source>
        <dbReference type="Google" id="ProtNLM"/>
    </source>
</evidence>
<reference evidence="1" key="1">
    <citation type="journal article" date="2022" name="bioRxiv">
        <title>Sequencing and chromosome-scale assembly of the giantPleurodeles waltlgenome.</title>
        <authorList>
            <person name="Brown T."/>
            <person name="Elewa A."/>
            <person name="Iarovenko S."/>
            <person name="Subramanian E."/>
            <person name="Araus A.J."/>
            <person name="Petzold A."/>
            <person name="Susuki M."/>
            <person name="Suzuki K.-i.T."/>
            <person name="Hayashi T."/>
            <person name="Toyoda A."/>
            <person name="Oliveira C."/>
            <person name="Osipova E."/>
            <person name="Leigh N.D."/>
            <person name="Simon A."/>
            <person name="Yun M.H."/>
        </authorList>
    </citation>
    <scope>NUCLEOTIDE SEQUENCE</scope>
    <source>
        <strain evidence="1">20211129_DDA</strain>
        <tissue evidence="1">Liver</tissue>
    </source>
</reference>
<dbReference type="EMBL" id="JANPWB010000014">
    <property type="protein sequence ID" value="KAJ1096486.1"/>
    <property type="molecule type" value="Genomic_DNA"/>
</dbReference>
<gene>
    <name evidence="1" type="ORF">NDU88_001626</name>
</gene>
<dbReference type="Gene3D" id="3.30.70.1820">
    <property type="entry name" value="L1 transposable element, RRM domain"/>
    <property type="match status" value="1"/>
</dbReference>
<comment type="caution">
    <text evidence="1">The sequence shown here is derived from an EMBL/GenBank/DDBJ whole genome shotgun (WGS) entry which is preliminary data.</text>
</comment>